<name>A0A504UFN9_9HYPH</name>
<dbReference type="EC" id="3.2.2.23" evidence="15"/>
<dbReference type="GO" id="GO:0140078">
    <property type="term" value="F:class I DNA-(apurinic or apyrimidinic site) endonuclease activity"/>
    <property type="evidence" value="ECO:0007669"/>
    <property type="project" value="UniProtKB-EC"/>
</dbReference>
<dbReference type="Pfam" id="PF06831">
    <property type="entry name" value="H2TH"/>
    <property type="match status" value="1"/>
</dbReference>
<accession>A0A504UFN9</accession>
<dbReference type="GO" id="GO:0003684">
    <property type="term" value="F:damaged DNA binding"/>
    <property type="evidence" value="ECO:0007669"/>
    <property type="project" value="InterPro"/>
</dbReference>
<feature type="active site" description="Proton donor; for beta-elimination activity" evidence="15">
    <location>
        <position position="58"/>
    </location>
</feature>
<feature type="binding site" evidence="15">
    <location>
        <position position="104"/>
    </location>
    <ligand>
        <name>DNA</name>
        <dbReference type="ChEBI" id="CHEBI:16991"/>
    </ligand>
</feature>
<comment type="cofactor">
    <cofactor evidence="15">
        <name>Zn(2+)</name>
        <dbReference type="ChEBI" id="CHEBI:29105"/>
    </cofactor>
    <text evidence="15">Binds 1 zinc ion per subunit.</text>
</comment>
<dbReference type="InterPro" id="IPR015886">
    <property type="entry name" value="H2TH_FPG"/>
</dbReference>
<dbReference type="Pfam" id="PF06827">
    <property type="entry name" value="zf-FPG_IleRS"/>
    <property type="match status" value="1"/>
</dbReference>
<dbReference type="RefSeq" id="WP_140825988.1">
    <property type="nucleotide sequence ID" value="NZ_VFYP01000001.1"/>
</dbReference>
<dbReference type="Gene3D" id="1.10.8.50">
    <property type="match status" value="1"/>
</dbReference>
<dbReference type="NCBIfam" id="NF002211">
    <property type="entry name" value="PRK01103.1"/>
    <property type="match status" value="1"/>
</dbReference>
<dbReference type="Gene3D" id="3.20.190.10">
    <property type="entry name" value="MutM-like, N-terminal"/>
    <property type="match status" value="1"/>
</dbReference>
<feature type="domain" description="FPG-type" evidence="16">
    <location>
        <begin position="260"/>
        <end position="296"/>
    </location>
</feature>
<dbReference type="CDD" id="cd08966">
    <property type="entry name" value="EcFpg-like_N"/>
    <property type="match status" value="1"/>
</dbReference>
<reference evidence="18 19" key="1">
    <citation type="submission" date="2019-06" db="EMBL/GenBank/DDBJ databases">
        <title>Rhizobium sp. CL12 isolated from roots of soybean.</title>
        <authorList>
            <person name="Wang C."/>
        </authorList>
    </citation>
    <scope>NUCLEOTIDE SEQUENCE [LARGE SCALE GENOMIC DNA]</scope>
    <source>
        <strain evidence="18 19">CL12</strain>
    </source>
</reference>
<evidence type="ECO:0000256" key="10">
    <source>
        <dbReference type="ARBA" id="ARBA00023204"/>
    </source>
</evidence>
<evidence type="ECO:0000256" key="3">
    <source>
        <dbReference type="ARBA" id="ARBA00011245"/>
    </source>
</evidence>
<comment type="function">
    <text evidence="15">Involved in base excision repair of DNA damaged by oxidation or by mutagenic agents. Acts as DNA glycosylase that recognizes and removes damaged bases. Has a preference for oxidized purines, such as 7,8-dihydro-8-oxoguanine (8-oxoG). Has AP (apurinic/apyrimidinic) lyase activity and introduces nicks in the DNA strand. Cleaves the DNA backbone by beta-delta elimination to generate a single-strand break at the site of the removed base with both 3'- and 5'-phosphates.</text>
</comment>
<dbReference type="EC" id="4.2.99.18" evidence="15"/>
<keyword evidence="6 15" id="KW-0863">Zinc-finger</keyword>
<feature type="active site" description="Proton donor; for delta-elimination activity" evidence="15">
    <location>
        <position position="286"/>
    </location>
</feature>
<evidence type="ECO:0000256" key="6">
    <source>
        <dbReference type="ARBA" id="ARBA00022771"/>
    </source>
</evidence>
<evidence type="ECO:0000259" key="17">
    <source>
        <dbReference type="PROSITE" id="PS51068"/>
    </source>
</evidence>
<dbReference type="InterPro" id="IPR020629">
    <property type="entry name" value="FPG_Glyclase"/>
</dbReference>
<proteinExistence type="inferred from homology"/>
<dbReference type="InterPro" id="IPR012319">
    <property type="entry name" value="FPG_cat"/>
</dbReference>
<feature type="domain" description="Formamidopyrimidine-DNA glycosylase catalytic" evidence="17">
    <location>
        <begin position="2"/>
        <end position="129"/>
    </location>
</feature>
<dbReference type="GO" id="GO:0006284">
    <property type="term" value="P:base-excision repair"/>
    <property type="evidence" value="ECO:0007669"/>
    <property type="project" value="InterPro"/>
</dbReference>
<evidence type="ECO:0000259" key="16">
    <source>
        <dbReference type="PROSITE" id="PS51066"/>
    </source>
</evidence>
<dbReference type="InterPro" id="IPR035937">
    <property type="entry name" value="FPG_N"/>
</dbReference>
<dbReference type="PROSITE" id="PS51066">
    <property type="entry name" value="ZF_FPG_2"/>
    <property type="match status" value="1"/>
</dbReference>
<gene>
    <name evidence="15 18" type="primary">mutM</name>
    <name evidence="15" type="synonym">fpg</name>
    <name evidence="18" type="ORF">FJQ55_01630</name>
</gene>
<evidence type="ECO:0000313" key="19">
    <source>
        <dbReference type="Proteomes" id="UP000316429"/>
    </source>
</evidence>
<keyword evidence="7 15" id="KW-0378">Hydrolase</keyword>
<dbReference type="SMART" id="SM01232">
    <property type="entry name" value="H2TH"/>
    <property type="match status" value="1"/>
</dbReference>
<evidence type="ECO:0000256" key="8">
    <source>
        <dbReference type="ARBA" id="ARBA00022833"/>
    </source>
</evidence>
<evidence type="ECO:0000256" key="5">
    <source>
        <dbReference type="ARBA" id="ARBA00022763"/>
    </source>
</evidence>
<dbReference type="Proteomes" id="UP000316429">
    <property type="component" value="Unassembled WGS sequence"/>
</dbReference>
<evidence type="ECO:0000256" key="9">
    <source>
        <dbReference type="ARBA" id="ARBA00023125"/>
    </source>
</evidence>
<dbReference type="PROSITE" id="PS01242">
    <property type="entry name" value="ZF_FPG_1"/>
    <property type="match status" value="1"/>
</dbReference>
<dbReference type="GO" id="GO:0034039">
    <property type="term" value="F:8-oxo-7,8-dihydroguanine DNA N-glycosylase activity"/>
    <property type="evidence" value="ECO:0007669"/>
    <property type="project" value="TreeGrafter"/>
</dbReference>
<dbReference type="EMBL" id="VFYP01000001">
    <property type="protein sequence ID" value="TPP09605.1"/>
    <property type="molecule type" value="Genomic_DNA"/>
</dbReference>
<evidence type="ECO:0000256" key="4">
    <source>
        <dbReference type="ARBA" id="ARBA00022723"/>
    </source>
</evidence>
<dbReference type="SUPFAM" id="SSF81624">
    <property type="entry name" value="N-terminal domain of MutM-like DNA repair proteins"/>
    <property type="match status" value="1"/>
</dbReference>
<dbReference type="SMART" id="SM00898">
    <property type="entry name" value="Fapy_DNA_glyco"/>
    <property type="match status" value="1"/>
</dbReference>
<organism evidence="18 19">
    <name type="scientific">Rhizobium glycinendophyticum</name>
    <dbReference type="NCBI Taxonomy" id="2589807"/>
    <lineage>
        <taxon>Bacteria</taxon>
        <taxon>Pseudomonadati</taxon>
        <taxon>Pseudomonadota</taxon>
        <taxon>Alphaproteobacteria</taxon>
        <taxon>Hyphomicrobiales</taxon>
        <taxon>Rhizobiaceae</taxon>
        <taxon>Rhizobium/Agrobacterium group</taxon>
        <taxon>Rhizobium</taxon>
    </lineage>
</organism>
<comment type="subunit">
    <text evidence="3 15">Monomer.</text>
</comment>
<dbReference type="InterPro" id="IPR015887">
    <property type="entry name" value="DNA_glyclase_Znf_dom_DNA_BS"/>
</dbReference>
<feature type="binding site" evidence="15">
    <location>
        <position position="169"/>
    </location>
    <ligand>
        <name>DNA</name>
        <dbReference type="ChEBI" id="CHEBI:16991"/>
    </ligand>
</feature>
<dbReference type="PANTHER" id="PTHR22993">
    <property type="entry name" value="FORMAMIDOPYRIMIDINE-DNA GLYCOSYLASE"/>
    <property type="match status" value="1"/>
</dbReference>
<comment type="similarity">
    <text evidence="2 15">Belongs to the FPG family.</text>
</comment>
<dbReference type="HAMAP" id="MF_00103">
    <property type="entry name" value="Fapy_DNA_glycosyl"/>
    <property type="match status" value="1"/>
</dbReference>
<evidence type="ECO:0000256" key="12">
    <source>
        <dbReference type="ARBA" id="ARBA00023268"/>
    </source>
</evidence>
<comment type="caution">
    <text evidence="18">The sequence shown here is derived from an EMBL/GenBank/DDBJ whole genome shotgun (WGS) entry which is preliminary data.</text>
</comment>
<dbReference type="NCBIfam" id="TIGR00577">
    <property type="entry name" value="fpg"/>
    <property type="match status" value="1"/>
</dbReference>
<dbReference type="PANTHER" id="PTHR22993:SF9">
    <property type="entry name" value="FORMAMIDOPYRIMIDINE-DNA GLYCOSYLASE"/>
    <property type="match status" value="1"/>
</dbReference>
<feature type="active site" description="Proton donor" evidence="15">
    <location>
        <position position="3"/>
    </location>
</feature>
<protein>
    <recommendedName>
        <fullName evidence="15">Formamidopyrimidine-DNA glycosylase</fullName>
        <shortName evidence="15">Fapy-DNA glycosylase</shortName>
        <ecNumber evidence="15">3.2.2.23</ecNumber>
    </recommendedName>
    <alternativeName>
        <fullName evidence="15">DNA-(apurinic or apyrimidinic site) lyase MutM</fullName>
        <shortName evidence="15">AP lyase MutM</shortName>
        <ecNumber evidence="15">4.2.99.18</ecNumber>
    </alternativeName>
</protein>
<dbReference type="FunFam" id="1.10.8.50:FF:000003">
    <property type="entry name" value="Formamidopyrimidine-DNA glycosylase"/>
    <property type="match status" value="1"/>
</dbReference>
<feature type="binding site" evidence="15">
    <location>
        <position position="126"/>
    </location>
    <ligand>
        <name>DNA</name>
        <dbReference type="ChEBI" id="CHEBI:16991"/>
    </ligand>
</feature>
<keyword evidence="5 15" id="KW-0227">DNA damage</keyword>
<evidence type="ECO:0000256" key="1">
    <source>
        <dbReference type="ARBA" id="ARBA00001668"/>
    </source>
</evidence>
<keyword evidence="4 15" id="KW-0479">Metal-binding</keyword>
<keyword evidence="19" id="KW-1185">Reference proteome</keyword>
<comment type="catalytic activity">
    <reaction evidence="14 15">
        <text>2'-deoxyribonucleotide-(2'-deoxyribose 5'-phosphate)-2'-deoxyribonucleotide-DNA = a 3'-end 2'-deoxyribonucleotide-(2,3-dehydro-2,3-deoxyribose 5'-phosphate)-DNA + a 5'-end 5'-phospho-2'-deoxyribonucleoside-DNA + H(+)</text>
        <dbReference type="Rhea" id="RHEA:66592"/>
        <dbReference type="Rhea" id="RHEA-COMP:13180"/>
        <dbReference type="Rhea" id="RHEA-COMP:16897"/>
        <dbReference type="Rhea" id="RHEA-COMP:17067"/>
        <dbReference type="ChEBI" id="CHEBI:15378"/>
        <dbReference type="ChEBI" id="CHEBI:136412"/>
        <dbReference type="ChEBI" id="CHEBI:157695"/>
        <dbReference type="ChEBI" id="CHEBI:167181"/>
        <dbReference type="EC" id="4.2.99.18"/>
    </reaction>
</comment>
<dbReference type="PROSITE" id="PS51068">
    <property type="entry name" value="FPG_CAT"/>
    <property type="match status" value="1"/>
</dbReference>
<keyword evidence="12 15" id="KW-0511">Multifunctional enzyme</keyword>
<keyword evidence="9 15" id="KW-0238">DNA-binding</keyword>
<dbReference type="InterPro" id="IPR010979">
    <property type="entry name" value="Ribosomal_uS13-like_H2TH"/>
</dbReference>
<dbReference type="OrthoDB" id="9800855at2"/>
<dbReference type="InterPro" id="IPR010663">
    <property type="entry name" value="Znf_FPG/IleRS"/>
</dbReference>
<evidence type="ECO:0000256" key="13">
    <source>
        <dbReference type="ARBA" id="ARBA00023295"/>
    </source>
</evidence>
<dbReference type="GO" id="GO:0008270">
    <property type="term" value="F:zinc ion binding"/>
    <property type="evidence" value="ECO:0007669"/>
    <property type="project" value="UniProtKB-UniRule"/>
</dbReference>
<dbReference type="InterPro" id="IPR000214">
    <property type="entry name" value="Znf_DNA_glyclase/AP_lyase"/>
</dbReference>
<comment type="catalytic activity">
    <reaction evidence="1 15">
        <text>Hydrolysis of DNA containing ring-opened 7-methylguanine residues, releasing 2,6-diamino-4-hydroxy-5-(N-methyl)formamidopyrimidine.</text>
        <dbReference type="EC" id="3.2.2.23"/>
    </reaction>
</comment>
<evidence type="ECO:0000256" key="11">
    <source>
        <dbReference type="ARBA" id="ARBA00023239"/>
    </source>
</evidence>
<dbReference type="Pfam" id="PF01149">
    <property type="entry name" value="Fapy_DNA_glyco"/>
    <property type="match status" value="1"/>
</dbReference>
<evidence type="ECO:0000256" key="7">
    <source>
        <dbReference type="ARBA" id="ARBA00022801"/>
    </source>
</evidence>
<keyword evidence="11 15" id="KW-0456">Lyase</keyword>
<feature type="active site" description="Schiff-base intermediate with DNA" evidence="15">
    <location>
        <position position="2"/>
    </location>
</feature>
<evidence type="ECO:0000256" key="14">
    <source>
        <dbReference type="ARBA" id="ARBA00044632"/>
    </source>
</evidence>
<keyword evidence="13 15" id="KW-0326">Glycosidase</keyword>
<evidence type="ECO:0000313" key="18">
    <source>
        <dbReference type="EMBL" id="TPP09605.1"/>
    </source>
</evidence>
<evidence type="ECO:0000256" key="15">
    <source>
        <dbReference type="HAMAP-Rule" id="MF_00103"/>
    </source>
</evidence>
<keyword evidence="8 15" id="KW-0862">Zinc</keyword>
<sequence length="296" mass="33326">MPELPEVETVRRGLAPTMEGTRIERLELRRPDLRFPLPRDFAARVEGRRIAALSRRAKYLLIDLEDGATIIAHLGMSGSFRIEEGEAADTPGVFHHERSKDEKHDHVLFHLDRAEGPARVIYNDPRRFGFMDLVDRADLDDYPAFRDLGPEPVGNMLSANYLASRFADRSQPLKSALLDQKVIAGLGNIYVCEALWRSHLSPTRKVSTLVTKTGKPKQELTLLASSIREVIADAIEAGGSSLRDHIQTDGTLGYFQHFFRAYDREGRDCLTEGCGGTVERIVQSGRSTFYCRRCQK</sequence>
<dbReference type="AlphaFoldDB" id="A0A504UFN9"/>
<dbReference type="SUPFAM" id="SSF46946">
    <property type="entry name" value="S13-like H2TH domain"/>
    <property type="match status" value="1"/>
</dbReference>
<dbReference type="SUPFAM" id="SSF57716">
    <property type="entry name" value="Glucocorticoid receptor-like (DNA-binding domain)"/>
    <property type="match status" value="1"/>
</dbReference>
<keyword evidence="10 15" id="KW-0234">DNA repair</keyword>
<evidence type="ECO:0000256" key="2">
    <source>
        <dbReference type="ARBA" id="ARBA00009409"/>
    </source>
</evidence>